<dbReference type="PANTHER" id="PTHR36529">
    <property type="entry name" value="SLL1095 PROTEIN"/>
    <property type="match status" value="1"/>
</dbReference>
<dbReference type="EMBL" id="OX336137">
    <property type="protein sequence ID" value="CAI2717962.1"/>
    <property type="molecule type" value="Genomic_DNA"/>
</dbReference>
<dbReference type="InterPro" id="IPR018641">
    <property type="entry name" value="Trfase_1_rSAM/seldom-assoc"/>
</dbReference>
<evidence type="ECO:0008006" key="3">
    <source>
        <dbReference type="Google" id="ProtNLM"/>
    </source>
</evidence>
<protein>
    <recommendedName>
        <fullName evidence="3">Glycosyltransferase</fullName>
    </recommendedName>
</protein>
<dbReference type="InterPro" id="IPR029044">
    <property type="entry name" value="Nucleotide-diphossugar_trans"/>
</dbReference>
<accession>A0ABM9HCQ9</accession>
<gene>
    <name evidence="1" type="ORF">NSPWAT_1103</name>
</gene>
<dbReference type="RefSeq" id="WP_282010876.1">
    <property type="nucleotide sequence ID" value="NZ_OX336137.1"/>
</dbReference>
<dbReference type="SUPFAM" id="SSF53448">
    <property type="entry name" value="Nucleotide-diphospho-sugar transferases"/>
    <property type="match status" value="1"/>
</dbReference>
<name>A0ABM9HCQ9_9BACT</name>
<dbReference type="Gene3D" id="3.90.550.10">
    <property type="entry name" value="Spore Coat Polysaccharide Biosynthesis Protein SpsA, Chain A"/>
    <property type="match status" value="1"/>
</dbReference>
<evidence type="ECO:0000313" key="2">
    <source>
        <dbReference type="Proteomes" id="UP001157733"/>
    </source>
</evidence>
<dbReference type="Pfam" id="PF09837">
    <property type="entry name" value="DUF2064"/>
    <property type="match status" value="1"/>
</dbReference>
<dbReference type="NCBIfam" id="TIGR04282">
    <property type="entry name" value="glyco_like_cofC"/>
    <property type="match status" value="1"/>
</dbReference>
<organism evidence="1 2">
    <name type="scientific">Nitrospina watsonii</name>
    <dbReference type="NCBI Taxonomy" id="1323948"/>
    <lineage>
        <taxon>Bacteria</taxon>
        <taxon>Pseudomonadati</taxon>
        <taxon>Nitrospinota/Tectimicrobiota group</taxon>
        <taxon>Nitrospinota</taxon>
        <taxon>Nitrospinia</taxon>
        <taxon>Nitrospinales</taxon>
        <taxon>Nitrospinaceae</taxon>
        <taxon>Nitrospina</taxon>
    </lineage>
</organism>
<proteinExistence type="predicted"/>
<reference evidence="1 2" key="1">
    <citation type="submission" date="2022-09" db="EMBL/GenBank/DDBJ databases">
        <authorList>
            <person name="Kop L."/>
        </authorList>
    </citation>
    <scope>NUCLEOTIDE SEQUENCE [LARGE SCALE GENOMIC DNA]</scope>
    <source>
        <strain evidence="1 2">347</strain>
    </source>
</reference>
<dbReference type="PANTHER" id="PTHR36529:SF1">
    <property type="entry name" value="GLYCOSYLTRANSFERASE"/>
    <property type="match status" value="1"/>
</dbReference>
<dbReference type="Proteomes" id="UP001157733">
    <property type="component" value="Chromosome"/>
</dbReference>
<evidence type="ECO:0000313" key="1">
    <source>
        <dbReference type="EMBL" id="CAI2717962.1"/>
    </source>
</evidence>
<sequence>MGVSSKKALILFARDPELGKVKTRLQSSLDAETTYRLYLRILADSVAKVCAVEGVDRFIGVYPSHQSGFFDAVVASGRAQTFPQEGDDLGMRMRHAFEHRFAEGYETVVIIGSDSPTLPAAYIRQALDSDRDAMLGPSADGGYYLIGMNRRVTDVFEGVRWGSGHVLTETLARLKAAEAGLTLLPVWYDVDRPEDLRFLKTHLEYLEHSGIGAYSETLRFLQQLNWETVA</sequence>
<keyword evidence="2" id="KW-1185">Reference proteome</keyword>